<evidence type="ECO:0000313" key="1">
    <source>
        <dbReference type="EMBL" id="JAD44653.1"/>
    </source>
</evidence>
<reference evidence="1" key="2">
    <citation type="journal article" date="2015" name="Data Brief">
        <title>Shoot transcriptome of the giant reed, Arundo donax.</title>
        <authorList>
            <person name="Barrero R.A."/>
            <person name="Guerrero F.D."/>
            <person name="Moolhuijzen P."/>
            <person name="Goolsby J.A."/>
            <person name="Tidwell J."/>
            <person name="Bellgard S.E."/>
            <person name="Bellgard M.I."/>
        </authorList>
    </citation>
    <scope>NUCLEOTIDE SEQUENCE</scope>
    <source>
        <tissue evidence="1">Shoot tissue taken approximately 20 cm above the soil surface</tissue>
    </source>
</reference>
<dbReference type="EMBL" id="GBRH01253242">
    <property type="protein sequence ID" value="JAD44653.1"/>
    <property type="molecule type" value="Transcribed_RNA"/>
</dbReference>
<reference evidence="1" key="1">
    <citation type="submission" date="2014-09" db="EMBL/GenBank/DDBJ databases">
        <authorList>
            <person name="Magalhaes I.L.F."/>
            <person name="Oliveira U."/>
            <person name="Santos F.R."/>
            <person name="Vidigal T.H.D.A."/>
            <person name="Brescovit A.D."/>
            <person name="Santos A.J."/>
        </authorList>
    </citation>
    <scope>NUCLEOTIDE SEQUENCE</scope>
    <source>
        <tissue evidence="1">Shoot tissue taken approximately 20 cm above the soil surface</tissue>
    </source>
</reference>
<dbReference type="AlphaFoldDB" id="A0A0A9A419"/>
<protein>
    <submittedName>
        <fullName evidence="1">Uncharacterized protein</fullName>
    </submittedName>
</protein>
<sequence length="50" mass="5506">MEYSGNPNLLGGIQFQLPLHVCEQYPLAGFGPAGLIGPWAGPWSMTRRYN</sequence>
<accession>A0A0A9A419</accession>
<organism evidence="1">
    <name type="scientific">Arundo donax</name>
    <name type="common">Giant reed</name>
    <name type="synonym">Donax arundinaceus</name>
    <dbReference type="NCBI Taxonomy" id="35708"/>
    <lineage>
        <taxon>Eukaryota</taxon>
        <taxon>Viridiplantae</taxon>
        <taxon>Streptophyta</taxon>
        <taxon>Embryophyta</taxon>
        <taxon>Tracheophyta</taxon>
        <taxon>Spermatophyta</taxon>
        <taxon>Magnoliopsida</taxon>
        <taxon>Liliopsida</taxon>
        <taxon>Poales</taxon>
        <taxon>Poaceae</taxon>
        <taxon>PACMAD clade</taxon>
        <taxon>Arundinoideae</taxon>
        <taxon>Arundineae</taxon>
        <taxon>Arundo</taxon>
    </lineage>
</organism>
<proteinExistence type="predicted"/>
<name>A0A0A9A419_ARUDO</name>